<dbReference type="OrthoDB" id="9765625at2"/>
<dbReference type="PANTHER" id="PTHR36566">
    <property type="entry name" value="NICKEL INSERTION PROTEIN-RELATED"/>
    <property type="match status" value="1"/>
</dbReference>
<dbReference type="Gene3D" id="3.10.20.300">
    <property type="entry name" value="mk0293 like domain"/>
    <property type="match status" value="1"/>
</dbReference>
<dbReference type="InterPro" id="IPR002822">
    <property type="entry name" value="Ni_insertion"/>
</dbReference>
<dbReference type="GO" id="GO:0016829">
    <property type="term" value="F:lyase activity"/>
    <property type="evidence" value="ECO:0007669"/>
    <property type="project" value="UniProtKB-KW"/>
</dbReference>
<protein>
    <submittedName>
        <fullName evidence="3">LarC family nickel insertion protein</fullName>
    </submittedName>
</protein>
<dbReference type="RefSeq" id="WP_151619021.1">
    <property type="nucleotide sequence ID" value="NZ_WBXO01000002.1"/>
</dbReference>
<dbReference type="AlphaFoldDB" id="A0A6I0ETF5"/>
<keyword evidence="4" id="KW-1185">Reference proteome</keyword>
<dbReference type="PANTHER" id="PTHR36566:SF1">
    <property type="entry name" value="PYRIDINIUM-3,5-BISTHIOCARBOXYLIC ACID MONONUCLEOTIDE NICKEL INSERTION PROTEIN"/>
    <property type="match status" value="1"/>
</dbReference>
<organism evidence="3 4">
    <name type="scientific">Heliorestis acidaminivorans</name>
    <dbReference type="NCBI Taxonomy" id="553427"/>
    <lineage>
        <taxon>Bacteria</taxon>
        <taxon>Bacillati</taxon>
        <taxon>Bacillota</taxon>
        <taxon>Clostridia</taxon>
        <taxon>Eubacteriales</taxon>
        <taxon>Heliobacteriaceae</taxon>
        <taxon>Heliorestis</taxon>
    </lineage>
</organism>
<sequence length="159" mass="18578">MTESTSDDTTWEEIYVIEATIDDMNPQWFRFLRKKLFSAGALDVQLTSTMMKKERVGQSLKILVPLEQRDKLVSLIFQHSTTIGLRCRREKRIVLKRDFFIVDTPYGPIAMKRAFWQGEVINVQPEYDDCVKAAHSCDVSIKEVYQRALSAYYSQHVDY</sequence>
<dbReference type="Gene3D" id="3.30.70.1380">
    <property type="entry name" value="Transcriptional regulatory protein pf0864 domain like"/>
    <property type="match status" value="1"/>
</dbReference>
<accession>A0A6I0ETF5</accession>
<name>A0A6I0ETF5_9FIRM</name>
<dbReference type="Pfam" id="PF01969">
    <property type="entry name" value="Ni_insertion"/>
    <property type="match status" value="1"/>
</dbReference>
<evidence type="ECO:0000313" key="4">
    <source>
        <dbReference type="Proteomes" id="UP000468766"/>
    </source>
</evidence>
<keyword evidence="2" id="KW-0456">Lyase</keyword>
<dbReference type="Proteomes" id="UP000468766">
    <property type="component" value="Unassembled WGS sequence"/>
</dbReference>
<proteinExistence type="predicted"/>
<reference evidence="3 4" key="1">
    <citation type="submission" date="2019-10" db="EMBL/GenBank/DDBJ databases">
        <title>Whole-genome sequence of the extremophile Heliorestis acidaminivorans DSM 24790.</title>
        <authorList>
            <person name="Kyndt J.A."/>
            <person name="Meyer T.E."/>
        </authorList>
    </citation>
    <scope>NUCLEOTIDE SEQUENCE [LARGE SCALE GENOMIC DNA]</scope>
    <source>
        <strain evidence="3 4">DSM 24790</strain>
    </source>
</reference>
<comment type="caution">
    <text evidence="3">The sequence shown here is derived from an EMBL/GenBank/DDBJ whole genome shotgun (WGS) entry which is preliminary data.</text>
</comment>
<gene>
    <name evidence="3" type="ORF">F9B85_04735</name>
</gene>
<evidence type="ECO:0000256" key="2">
    <source>
        <dbReference type="ARBA" id="ARBA00023239"/>
    </source>
</evidence>
<evidence type="ECO:0000256" key="1">
    <source>
        <dbReference type="ARBA" id="ARBA00022596"/>
    </source>
</evidence>
<evidence type="ECO:0000313" key="3">
    <source>
        <dbReference type="EMBL" id="KAB2953915.1"/>
    </source>
</evidence>
<dbReference type="EMBL" id="WBXO01000002">
    <property type="protein sequence ID" value="KAB2953915.1"/>
    <property type="molecule type" value="Genomic_DNA"/>
</dbReference>
<keyword evidence="1" id="KW-0533">Nickel</keyword>